<organism evidence="1 2">
    <name type="scientific">Striga hermonthica</name>
    <name type="common">Purple witchweed</name>
    <name type="synonym">Buchnera hermonthica</name>
    <dbReference type="NCBI Taxonomy" id="68872"/>
    <lineage>
        <taxon>Eukaryota</taxon>
        <taxon>Viridiplantae</taxon>
        <taxon>Streptophyta</taxon>
        <taxon>Embryophyta</taxon>
        <taxon>Tracheophyta</taxon>
        <taxon>Spermatophyta</taxon>
        <taxon>Magnoliopsida</taxon>
        <taxon>eudicotyledons</taxon>
        <taxon>Gunneridae</taxon>
        <taxon>Pentapetalae</taxon>
        <taxon>asterids</taxon>
        <taxon>lamiids</taxon>
        <taxon>Lamiales</taxon>
        <taxon>Orobanchaceae</taxon>
        <taxon>Buchnereae</taxon>
        <taxon>Striga</taxon>
    </lineage>
</organism>
<accession>A0A9N7NJF2</accession>
<keyword evidence="2" id="KW-1185">Reference proteome</keyword>
<protein>
    <submittedName>
        <fullName evidence="1">Uncharacterized protein</fullName>
    </submittedName>
</protein>
<proteinExistence type="predicted"/>
<evidence type="ECO:0000313" key="1">
    <source>
        <dbReference type="EMBL" id="CAA0836533.1"/>
    </source>
</evidence>
<dbReference type="Proteomes" id="UP001153555">
    <property type="component" value="Unassembled WGS sequence"/>
</dbReference>
<evidence type="ECO:0000313" key="2">
    <source>
        <dbReference type="Proteomes" id="UP001153555"/>
    </source>
</evidence>
<sequence length="213" mass="24774">LSSSKMNVQSAAPSHSRRRSIPLLPTAKFSSSFSTSALGGDKSYIEDPAHFTDNFFEIPVCAVSMTYMNTYVDRKLHENSYWVSMHPAVADFCFHWMDQAQQTYLGSEYQKPSSYLTKKQRRQRVNVEQREFNHRFRSISDDEEKLVMLAEAFPNLGIKILESDLVIRVDRLVPTNTYLKFLNKKYNYHGLNLKLPVDKYFLSAIFFHRKLAP</sequence>
<feature type="non-terminal residue" evidence="1">
    <location>
        <position position="213"/>
    </location>
</feature>
<comment type="caution">
    <text evidence="1">The sequence shown here is derived from an EMBL/GenBank/DDBJ whole genome shotgun (WGS) entry which is preliminary data.</text>
</comment>
<dbReference type="OrthoDB" id="929159at2759"/>
<feature type="non-terminal residue" evidence="1">
    <location>
        <position position="1"/>
    </location>
</feature>
<gene>
    <name evidence="1" type="ORF">SHERM_03613</name>
</gene>
<dbReference type="EMBL" id="CACSLK010030184">
    <property type="protein sequence ID" value="CAA0836533.1"/>
    <property type="molecule type" value="Genomic_DNA"/>
</dbReference>
<name>A0A9N7NJF2_STRHE</name>
<reference evidence="1" key="1">
    <citation type="submission" date="2019-12" db="EMBL/GenBank/DDBJ databases">
        <authorList>
            <person name="Scholes J."/>
        </authorList>
    </citation>
    <scope>NUCLEOTIDE SEQUENCE</scope>
</reference>
<dbReference type="AlphaFoldDB" id="A0A9N7NJF2"/>